<dbReference type="AlphaFoldDB" id="A0A8A2VDG5"/>
<feature type="compositionally biased region" description="Basic and acidic residues" evidence="2">
    <location>
        <begin position="64"/>
        <end position="81"/>
    </location>
</feature>
<name>A0A8A2VDG5_9EURY</name>
<dbReference type="KEGG" id="hakz:J0X25_12860"/>
<dbReference type="Proteomes" id="UP000663203">
    <property type="component" value="Chromosome"/>
</dbReference>
<dbReference type="GeneID" id="63188211"/>
<accession>A0A8A2VDG5</accession>
<dbReference type="Pfam" id="PF02697">
    <property type="entry name" value="VAPB_antitox"/>
    <property type="match status" value="1"/>
</dbReference>
<proteinExistence type="predicted"/>
<dbReference type="EMBL" id="CP071462">
    <property type="protein sequence ID" value="QSW98285.1"/>
    <property type="molecule type" value="Genomic_DNA"/>
</dbReference>
<gene>
    <name evidence="3" type="ORF">J0X25_12860</name>
</gene>
<dbReference type="RefSeq" id="WP_207287895.1">
    <property type="nucleotide sequence ID" value="NZ_CP071462.1"/>
</dbReference>
<keyword evidence="1" id="KW-1277">Toxin-antitoxin system</keyword>
<protein>
    <submittedName>
        <fullName evidence="3">Antitoxin VapB family protein</fullName>
    </submittedName>
</protein>
<feature type="region of interest" description="Disordered" evidence="2">
    <location>
        <begin position="61"/>
        <end position="81"/>
    </location>
</feature>
<sequence length="81" mass="9324">MGTKTISLADDAYERLRAEKRENESFSDVVRRLTAGASLEEYYGALSDETADELEAIVSRRRNERTSEQRERVERIVDALE</sequence>
<dbReference type="InterPro" id="IPR003847">
    <property type="entry name" value="Put_antitoxin"/>
</dbReference>
<evidence type="ECO:0000256" key="1">
    <source>
        <dbReference type="ARBA" id="ARBA00022649"/>
    </source>
</evidence>
<reference evidence="3 4" key="1">
    <citation type="submission" date="2021-03" db="EMBL/GenBank/DDBJ databases">
        <title>Haloterrigena longa sp. nov. and Haloterrigena limicola sp. nov., extremely halophilic archaea isolated from a salt lake.</title>
        <authorList>
            <person name="Henglin C."/>
        </authorList>
    </citation>
    <scope>NUCLEOTIDE SEQUENCE [LARGE SCALE GENOMIC DNA]</scope>
    <source>
        <strain evidence="3 4">KZCA68</strain>
    </source>
</reference>
<evidence type="ECO:0000313" key="3">
    <source>
        <dbReference type="EMBL" id="QSW98285.1"/>
    </source>
</evidence>
<evidence type="ECO:0000313" key="4">
    <source>
        <dbReference type="Proteomes" id="UP000663203"/>
    </source>
</evidence>
<organism evidence="3 4">
    <name type="scientific">Haloterrigena alkaliphila</name>
    <dbReference type="NCBI Taxonomy" id="2816475"/>
    <lineage>
        <taxon>Archaea</taxon>
        <taxon>Methanobacteriati</taxon>
        <taxon>Methanobacteriota</taxon>
        <taxon>Stenosarchaea group</taxon>
        <taxon>Halobacteria</taxon>
        <taxon>Halobacteriales</taxon>
        <taxon>Natrialbaceae</taxon>
        <taxon>Haloterrigena</taxon>
    </lineage>
</organism>
<evidence type="ECO:0000256" key="2">
    <source>
        <dbReference type="SAM" id="MobiDB-lite"/>
    </source>
</evidence>
<keyword evidence="4" id="KW-1185">Reference proteome</keyword>